<proteinExistence type="predicted"/>
<keyword evidence="2" id="KW-1185">Reference proteome</keyword>
<dbReference type="Gene3D" id="3.40.50.2000">
    <property type="entry name" value="Glycogen Phosphorylase B"/>
    <property type="match status" value="1"/>
</dbReference>
<dbReference type="Proteomes" id="UP001231189">
    <property type="component" value="Unassembled WGS sequence"/>
</dbReference>
<protein>
    <submittedName>
        <fullName evidence="1">Uncharacterized protein</fullName>
    </submittedName>
</protein>
<accession>A0AAD8RM82</accession>
<comment type="caution">
    <text evidence="1">The sequence shown here is derived from an EMBL/GenBank/DDBJ whole genome shotgun (WGS) entry which is preliminary data.</text>
</comment>
<name>A0AAD8RM82_LOLMU</name>
<dbReference type="AlphaFoldDB" id="A0AAD8RM82"/>
<evidence type="ECO:0000313" key="2">
    <source>
        <dbReference type="Proteomes" id="UP001231189"/>
    </source>
</evidence>
<reference evidence="1" key="1">
    <citation type="submission" date="2023-07" db="EMBL/GenBank/DDBJ databases">
        <title>A chromosome-level genome assembly of Lolium multiflorum.</title>
        <authorList>
            <person name="Chen Y."/>
            <person name="Copetti D."/>
            <person name="Kolliker R."/>
            <person name="Studer B."/>
        </authorList>
    </citation>
    <scope>NUCLEOTIDE SEQUENCE</scope>
    <source>
        <strain evidence="1">02402/16</strain>
        <tissue evidence="1">Leaf</tissue>
    </source>
</reference>
<dbReference type="EMBL" id="JAUUTY010000005">
    <property type="protein sequence ID" value="KAK1627674.1"/>
    <property type="molecule type" value="Genomic_DNA"/>
</dbReference>
<sequence>MASTRDEPQQQPLHILFLPYFAPGDLLPVADMAALFAARGARCTILTTPVNADIIRPAVDRPNDANLHVAYSQNVVISVLLFPDVGLPPGMENMKSITPSHG</sequence>
<evidence type="ECO:0000313" key="1">
    <source>
        <dbReference type="EMBL" id="KAK1627674.1"/>
    </source>
</evidence>
<dbReference type="SUPFAM" id="SSF53756">
    <property type="entry name" value="UDP-Glycosyltransferase/glycogen phosphorylase"/>
    <property type="match status" value="1"/>
</dbReference>
<gene>
    <name evidence="1" type="ORF">QYE76_001989</name>
</gene>
<organism evidence="1 2">
    <name type="scientific">Lolium multiflorum</name>
    <name type="common">Italian ryegrass</name>
    <name type="synonym">Lolium perenne subsp. multiflorum</name>
    <dbReference type="NCBI Taxonomy" id="4521"/>
    <lineage>
        <taxon>Eukaryota</taxon>
        <taxon>Viridiplantae</taxon>
        <taxon>Streptophyta</taxon>
        <taxon>Embryophyta</taxon>
        <taxon>Tracheophyta</taxon>
        <taxon>Spermatophyta</taxon>
        <taxon>Magnoliopsida</taxon>
        <taxon>Liliopsida</taxon>
        <taxon>Poales</taxon>
        <taxon>Poaceae</taxon>
        <taxon>BOP clade</taxon>
        <taxon>Pooideae</taxon>
        <taxon>Poodae</taxon>
        <taxon>Poeae</taxon>
        <taxon>Poeae Chloroplast Group 2 (Poeae type)</taxon>
        <taxon>Loliodinae</taxon>
        <taxon>Loliinae</taxon>
        <taxon>Lolium</taxon>
    </lineage>
</organism>